<protein>
    <submittedName>
        <fullName evidence="1">EF-TsMt 1</fullName>
    </submittedName>
</protein>
<dbReference type="EMBL" id="MU273508">
    <property type="protein sequence ID" value="KAI0033967.1"/>
    <property type="molecule type" value="Genomic_DNA"/>
</dbReference>
<reference evidence="1" key="2">
    <citation type="journal article" date="2022" name="New Phytol.">
        <title>Evolutionary transition to the ectomycorrhizal habit in the genomes of a hyperdiverse lineage of mushroom-forming fungi.</title>
        <authorList>
            <person name="Looney B."/>
            <person name="Miyauchi S."/>
            <person name="Morin E."/>
            <person name="Drula E."/>
            <person name="Courty P.E."/>
            <person name="Kohler A."/>
            <person name="Kuo A."/>
            <person name="LaButti K."/>
            <person name="Pangilinan J."/>
            <person name="Lipzen A."/>
            <person name="Riley R."/>
            <person name="Andreopoulos W."/>
            <person name="He G."/>
            <person name="Johnson J."/>
            <person name="Nolan M."/>
            <person name="Tritt A."/>
            <person name="Barry K.W."/>
            <person name="Grigoriev I.V."/>
            <person name="Nagy L.G."/>
            <person name="Hibbett D."/>
            <person name="Henrissat B."/>
            <person name="Matheny P.B."/>
            <person name="Labbe J."/>
            <person name="Martin F.M."/>
        </authorList>
    </citation>
    <scope>NUCLEOTIDE SEQUENCE</scope>
    <source>
        <strain evidence="1">EC-137</strain>
    </source>
</reference>
<comment type="caution">
    <text evidence="1">The sequence shown here is derived from an EMBL/GenBank/DDBJ whole genome shotgun (WGS) entry which is preliminary data.</text>
</comment>
<dbReference type="Proteomes" id="UP000814128">
    <property type="component" value="Unassembled WGS sequence"/>
</dbReference>
<evidence type="ECO:0000313" key="1">
    <source>
        <dbReference type="EMBL" id="KAI0033967.1"/>
    </source>
</evidence>
<evidence type="ECO:0000313" key="2">
    <source>
        <dbReference type="Proteomes" id="UP000814128"/>
    </source>
</evidence>
<accession>A0ACB8QQE9</accession>
<sequence length="323" mass="34598">MLTVLRASRVHAWRTAALSNSIDGLSISKAREALAAAENDIDKALGWLSKDMVLAGAKKAAKSASRTTTEGLIGLSVLARGVRRDGIRAAMVELNCETDFVARNDLFTNLLDDIAHTAAFLAEHDERALDYITPVDIATLEGAPLISSRATGGVAQVSVGDSIRETIAKTGELIVLHRAVAVARHPFPPAQAELALHLTSYAHGGAKPMQGRTAALALIALKSSSLSTLLTTENFTSDLDRIERSLARQIVGYGATRLRAPEGEEDSTALYEQPFGMLAGTPTDLTVAKYLKKWAHEQQLIYEGAEDGGISILEMERWKVGDA</sequence>
<gene>
    <name evidence="1" type="ORF">K488DRAFT_77538</name>
</gene>
<proteinExistence type="predicted"/>
<name>A0ACB8QQE9_9AGAM</name>
<organism evidence="1 2">
    <name type="scientific">Vararia minispora EC-137</name>
    <dbReference type="NCBI Taxonomy" id="1314806"/>
    <lineage>
        <taxon>Eukaryota</taxon>
        <taxon>Fungi</taxon>
        <taxon>Dikarya</taxon>
        <taxon>Basidiomycota</taxon>
        <taxon>Agaricomycotina</taxon>
        <taxon>Agaricomycetes</taxon>
        <taxon>Russulales</taxon>
        <taxon>Lachnocladiaceae</taxon>
        <taxon>Vararia</taxon>
    </lineage>
</organism>
<keyword evidence="2" id="KW-1185">Reference proteome</keyword>
<reference evidence="1" key="1">
    <citation type="submission" date="2021-02" db="EMBL/GenBank/DDBJ databases">
        <authorList>
            <consortium name="DOE Joint Genome Institute"/>
            <person name="Ahrendt S."/>
            <person name="Looney B.P."/>
            <person name="Miyauchi S."/>
            <person name="Morin E."/>
            <person name="Drula E."/>
            <person name="Courty P.E."/>
            <person name="Chicoki N."/>
            <person name="Fauchery L."/>
            <person name="Kohler A."/>
            <person name="Kuo A."/>
            <person name="Labutti K."/>
            <person name="Pangilinan J."/>
            <person name="Lipzen A."/>
            <person name="Riley R."/>
            <person name="Andreopoulos W."/>
            <person name="He G."/>
            <person name="Johnson J."/>
            <person name="Barry K.W."/>
            <person name="Grigoriev I.V."/>
            <person name="Nagy L."/>
            <person name="Hibbett D."/>
            <person name="Henrissat B."/>
            <person name="Matheny P.B."/>
            <person name="Labbe J."/>
            <person name="Martin F."/>
        </authorList>
    </citation>
    <scope>NUCLEOTIDE SEQUENCE</scope>
    <source>
        <strain evidence="1">EC-137</strain>
    </source>
</reference>